<accession>A0AAE1LUA3</accession>
<evidence type="ECO:0000313" key="2">
    <source>
        <dbReference type="EMBL" id="KAK3932856.1"/>
    </source>
</evidence>
<evidence type="ECO:0000256" key="1">
    <source>
        <dbReference type="SAM" id="MobiDB-lite"/>
    </source>
</evidence>
<dbReference type="SUPFAM" id="SSF52047">
    <property type="entry name" value="RNI-like"/>
    <property type="match status" value="1"/>
</dbReference>
<evidence type="ECO:0000313" key="3">
    <source>
        <dbReference type="Proteomes" id="UP001219518"/>
    </source>
</evidence>
<dbReference type="Proteomes" id="UP001219518">
    <property type="component" value="Unassembled WGS sequence"/>
</dbReference>
<dbReference type="InterPro" id="IPR036047">
    <property type="entry name" value="F-box-like_dom_sf"/>
</dbReference>
<dbReference type="Gene3D" id="3.80.10.10">
    <property type="entry name" value="Ribonuclease Inhibitor"/>
    <property type="match status" value="1"/>
</dbReference>
<reference evidence="2" key="1">
    <citation type="submission" date="2021-07" db="EMBL/GenBank/DDBJ databases">
        <authorList>
            <person name="Catto M.A."/>
            <person name="Jacobson A."/>
            <person name="Kennedy G."/>
            <person name="Labadie P."/>
            <person name="Hunt B.G."/>
            <person name="Srinivasan R."/>
        </authorList>
    </citation>
    <scope>NUCLEOTIDE SEQUENCE</scope>
    <source>
        <strain evidence="2">PL_HMW_Pooled</strain>
        <tissue evidence="2">Head</tissue>
    </source>
</reference>
<organism evidence="2 3">
    <name type="scientific">Frankliniella fusca</name>
    <dbReference type="NCBI Taxonomy" id="407009"/>
    <lineage>
        <taxon>Eukaryota</taxon>
        <taxon>Metazoa</taxon>
        <taxon>Ecdysozoa</taxon>
        <taxon>Arthropoda</taxon>
        <taxon>Hexapoda</taxon>
        <taxon>Insecta</taxon>
        <taxon>Pterygota</taxon>
        <taxon>Neoptera</taxon>
        <taxon>Paraneoptera</taxon>
        <taxon>Thysanoptera</taxon>
        <taxon>Terebrantia</taxon>
        <taxon>Thripoidea</taxon>
        <taxon>Thripidae</taxon>
        <taxon>Frankliniella</taxon>
    </lineage>
</organism>
<dbReference type="AlphaFoldDB" id="A0AAE1LUA3"/>
<comment type="caution">
    <text evidence="2">The sequence shown here is derived from an EMBL/GenBank/DDBJ whole genome shotgun (WGS) entry which is preliminary data.</text>
</comment>
<dbReference type="SUPFAM" id="SSF81383">
    <property type="entry name" value="F-box domain"/>
    <property type="match status" value="1"/>
</dbReference>
<feature type="region of interest" description="Disordered" evidence="1">
    <location>
        <begin position="1"/>
        <end position="71"/>
    </location>
</feature>
<sequence length="293" mass="31181">MSSSSHSVRSTCRAMGSAGSAERRRRPGDTRVRSPGAGAENVVDRRVGDRQASSARPAGPGEEPEPVPEPVPWVARLPPELLLRVLALLDVPSLCAASHALHGLGLALDGALRDASLWRRASLTLCSPPWPPRPPAALRVLRVCSYRWRSAAHARTQLTWLGSGLGLGPGPGPGPGLRVQRLELVGRNLDDDTVRACLRLCAGPALRELSLHDVLVRDSWLADLASLTQVEALHLDWHTEMSAEQMLSLTAACPTLQLIDSGGSPQDSSSGRSLASLKSTMKLSNANLKLTVA</sequence>
<proteinExistence type="predicted"/>
<name>A0AAE1LUA3_9NEOP</name>
<gene>
    <name evidence="2" type="ORF">KUF71_014833</name>
</gene>
<protein>
    <submittedName>
        <fullName evidence="2">F-box/LRR-repeat protein 2</fullName>
    </submittedName>
</protein>
<dbReference type="EMBL" id="JAHWGI010001440">
    <property type="protein sequence ID" value="KAK3932856.1"/>
    <property type="molecule type" value="Genomic_DNA"/>
</dbReference>
<dbReference type="InterPro" id="IPR032675">
    <property type="entry name" value="LRR_dom_sf"/>
</dbReference>
<feature type="compositionally biased region" description="Low complexity" evidence="1">
    <location>
        <begin position="1"/>
        <end position="10"/>
    </location>
</feature>
<keyword evidence="3" id="KW-1185">Reference proteome</keyword>
<reference evidence="2" key="2">
    <citation type="journal article" date="2023" name="BMC Genomics">
        <title>Pest status, molecular evolution, and epigenetic factors derived from the genome assembly of Frankliniella fusca, a thysanopteran phytovirus vector.</title>
        <authorList>
            <person name="Catto M.A."/>
            <person name="Labadie P.E."/>
            <person name="Jacobson A.L."/>
            <person name="Kennedy G.G."/>
            <person name="Srinivasan R."/>
            <person name="Hunt B.G."/>
        </authorList>
    </citation>
    <scope>NUCLEOTIDE SEQUENCE</scope>
    <source>
        <strain evidence="2">PL_HMW_Pooled</strain>
    </source>
</reference>